<evidence type="ECO:0000256" key="1">
    <source>
        <dbReference type="SAM" id="MobiDB-lite"/>
    </source>
</evidence>
<gene>
    <name evidence="2" type="ORF">MAR_000618</name>
</gene>
<dbReference type="InterPro" id="IPR032675">
    <property type="entry name" value="LRR_dom_sf"/>
</dbReference>
<dbReference type="PANTHER" id="PTHR24113">
    <property type="entry name" value="RAN GTPASE-ACTIVATING PROTEIN 1"/>
    <property type="match status" value="1"/>
</dbReference>
<dbReference type="InterPro" id="IPR001611">
    <property type="entry name" value="Leu-rich_rpt"/>
</dbReference>
<reference evidence="2" key="1">
    <citation type="submission" date="2022-11" db="EMBL/GenBank/DDBJ databases">
        <title>Centuries of genome instability and evolution in soft-shell clam transmissible cancer (bioRxiv).</title>
        <authorList>
            <person name="Hart S.F.M."/>
            <person name="Yonemitsu M.A."/>
            <person name="Giersch R.M."/>
            <person name="Beal B.F."/>
            <person name="Arriagada G."/>
            <person name="Davis B.W."/>
            <person name="Ostrander E.A."/>
            <person name="Goff S.P."/>
            <person name="Metzger M.J."/>
        </authorList>
    </citation>
    <scope>NUCLEOTIDE SEQUENCE</scope>
    <source>
        <strain evidence="2">MELC-2E11</strain>
        <tissue evidence="2">Siphon/mantle</tissue>
    </source>
</reference>
<feature type="compositionally biased region" description="Basic and acidic residues" evidence="1">
    <location>
        <begin position="80"/>
        <end position="97"/>
    </location>
</feature>
<dbReference type="Pfam" id="PF13516">
    <property type="entry name" value="LRR_6"/>
    <property type="match status" value="5"/>
</dbReference>
<feature type="region of interest" description="Disordered" evidence="1">
    <location>
        <begin position="50"/>
        <end position="116"/>
    </location>
</feature>
<dbReference type="PANTHER" id="PTHR24113:SF15">
    <property type="entry name" value="NACHT DOMAIN-CONTAINING PROTEIN"/>
    <property type="match status" value="1"/>
</dbReference>
<dbReference type="SUPFAM" id="SSF52047">
    <property type="entry name" value="RNI-like"/>
    <property type="match status" value="1"/>
</dbReference>
<organism evidence="2 3">
    <name type="scientific">Mya arenaria</name>
    <name type="common">Soft-shell clam</name>
    <dbReference type="NCBI Taxonomy" id="6604"/>
    <lineage>
        <taxon>Eukaryota</taxon>
        <taxon>Metazoa</taxon>
        <taxon>Spiralia</taxon>
        <taxon>Lophotrochozoa</taxon>
        <taxon>Mollusca</taxon>
        <taxon>Bivalvia</taxon>
        <taxon>Autobranchia</taxon>
        <taxon>Heteroconchia</taxon>
        <taxon>Euheterodonta</taxon>
        <taxon>Imparidentia</taxon>
        <taxon>Neoheterodontei</taxon>
        <taxon>Myida</taxon>
        <taxon>Myoidea</taxon>
        <taxon>Myidae</taxon>
        <taxon>Mya</taxon>
    </lineage>
</organism>
<proteinExistence type="predicted"/>
<evidence type="ECO:0000313" key="3">
    <source>
        <dbReference type="Proteomes" id="UP001164746"/>
    </source>
</evidence>
<dbReference type="Gene3D" id="3.80.10.10">
    <property type="entry name" value="Ribonuclease Inhibitor"/>
    <property type="match status" value="3"/>
</dbReference>
<accession>A0ABY7F9I6</accession>
<dbReference type="InterPro" id="IPR027038">
    <property type="entry name" value="RanGap"/>
</dbReference>
<dbReference type="EMBL" id="CP111022">
    <property type="protein sequence ID" value="WAR18780.1"/>
    <property type="molecule type" value="Genomic_DNA"/>
</dbReference>
<sequence>MADVMVAVSGHGPEAAARRLSALTPVVEDDERDELVLQHPAFRHIEEDEVFLTETKTAEAETSTQKGADNQTDVDDVDCGESRDENGLNSDSEHYDEVYSDSNSESSDCESKEEDYETDLEFDEERWLYPERFDLDLTGKAKYIKTCEDMGISPTTYFIKHIQDRELKMKFHGLGPLRMKALSVPLQTNTNIEVLNLAGNAIDEPGAVCLTKVLRENFFITELVLAENKLGTEGGRAICEMLINNRNLYKVDLTANEIGDGAVPMICEVLYNNKLLKVLLLGNNQFEDEGARQLKAAISDNTTLEVLDLSWNNFKCKGANFLAEAVQENIGLKSFNMAMAGLGQDGAEALARALRENRTLLELDASLNRINVEGAISVARGVKENDTIKVLKLGSNPFDSKGAMVILEAVDMNDSSELQLLDFSNIMVKAGFARLAARLTEERGIRIVSEGVIPEVGRTNSARHNAFRSDPVGVFKAAAETASLDLGELMVPFMDEEYTVDIREFKTAINGAGLGLTVDQVNLVALRLSTDGRVQCSFDVTVPGQDVADMLW</sequence>
<feature type="compositionally biased region" description="Acidic residues" evidence="1">
    <location>
        <begin position="107"/>
        <end position="116"/>
    </location>
</feature>
<protein>
    <submittedName>
        <fullName evidence="2">LR74A-like protein</fullName>
    </submittedName>
</protein>
<evidence type="ECO:0000313" key="2">
    <source>
        <dbReference type="EMBL" id="WAR18780.1"/>
    </source>
</evidence>
<dbReference type="SMART" id="SM00368">
    <property type="entry name" value="LRR_RI"/>
    <property type="match status" value="8"/>
</dbReference>
<dbReference type="Proteomes" id="UP001164746">
    <property type="component" value="Chromosome 11"/>
</dbReference>
<name>A0ABY7F9I6_MYAAR</name>
<keyword evidence="3" id="KW-1185">Reference proteome</keyword>